<proteinExistence type="predicted"/>
<accession>A0ACC7LHL1</accession>
<reference evidence="1" key="1">
    <citation type="submission" date="2024-09" db="EMBL/GenBank/DDBJ databases">
        <authorList>
            <person name="Liu J."/>
        </authorList>
    </citation>
    <scope>NUCLEOTIDE SEQUENCE</scope>
    <source>
        <strain evidence="1">NBU2967</strain>
    </source>
</reference>
<gene>
    <name evidence="1" type="ORF">ACEZ3G_03285</name>
</gene>
<keyword evidence="2" id="KW-1185">Reference proteome</keyword>
<protein>
    <submittedName>
        <fullName evidence="1">DUF4260 domain-containing protein</fullName>
    </submittedName>
</protein>
<sequence length="119" mass="13588">MNAILKLEELFMFILGIYLFSLLGYQWWLFLLLILIPDIGMIGYLFGNRIGAFTYNLFHHKGLAVAIYFMGIYLSVPLLQLTGVILFAHASLDRIFGYGLKYDNGFKFTHLGEIGKKNG</sequence>
<organism evidence="1 2">
    <name type="scientific">Meishania litoralis</name>
    <dbReference type="NCBI Taxonomy" id="3434685"/>
    <lineage>
        <taxon>Bacteria</taxon>
        <taxon>Pseudomonadati</taxon>
        <taxon>Bacteroidota</taxon>
        <taxon>Flavobacteriia</taxon>
        <taxon>Flavobacteriales</taxon>
        <taxon>Flavobacteriaceae</taxon>
        <taxon>Meishania</taxon>
    </lineage>
</organism>
<evidence type="ECO:0000313" key="2">
    <source>
        <dbReference type="Proteomes" id="UP001595191"/>
    </source>
</evidence>
<name>A0ACC7LHL1_9FLAO</name>
<dbReference type="Proteomes" id="UP001595191">
    <property type="component" value="Unassembled WGS sequence"/>
</dbReference>
<dbReference type="EMBL" id="JBHFPV010000001">
    <property type="protein sequence ID" value="MFH6602485.1"/>
    <property type="molecule type" value="Genomic_DNA"/>
</dbReference>
<evidence type="ECO:0000313" key="1">
    <source>
        <dbReference type="EMBL" id="MFH6602485.1"/>
    </source>
</evidence>
<comment type="caution">
    <text evidence="1">The sequence shown here is derived from an EMBL/GenBank/DDBJ whole genome shotgun (WGS) entry which is preliminary data.</text>
</comment>